<sequence>MAMVLFYKFFDFSLFIGSSILTFAVTGMFAFFKINGMPFHFFVLNFFETSKKSKIRVWLNQNDQYIPDETVKTSKEFLPAPKKQFNSSRLSELALIVDTRGAYRGEDERVASDLEEVKDEVKTIVLEV</sequence>
<evidence type="ECO:0000313" key="2">
    <source>
        <dbReference type="EMBL" id="KKQ70303.1"/>
    </source>
</evidence>
<gene>
    <name evidence="2" type="ORF">US91_C0005G0008</name>
</gene>
<keyword evidence="1" id="KW-0472">Membrane</keyword>
<comment type="caution">
    <text evidence="2">The sequence shown here is derived from an EMBL/GenBank/DDBJ whole genome shotgun (WGS) entry which is preliminary data.</text>
</comment>
<organism evidence="2 3">
    <name type="scientific">Candidatus Falkowbacteria bacterium GW2011_GWE1_38_31</name>
    <dbReference type="NCBI Taxonomy" id="1618638"/>
    <lineage>
        <taxon>Bacteria</taxon>
        <taxon>Candidatus Falkowiibacteriota</taxon>
    </lineage>
</organism>
<dbReference type="EMBL" id="LBUU01000005">
    <property type="protein sequence ID" value="KKQ70303.1"/>
    <property type="molecule type" value="Genomic_DNA"/>
</dbReference>
<evidence type="ECO:0000313" key="3">
    <source>
        <dbReference type="Proteomes" id="UP000034022"/>
    </source>
</evidence>
<evidence type="ECO:0000256" key="1">
    <source>
        <dbReference type="SAM" id="Phobius"/>
    </source>
</evidence>
<proteinExistence type="predicted"/>
<dbReference type="Proteomes" id="UP000034022">
    <property type="component" value="Unassembled WGS sequence"/>
</dbReference>
<dbReference type="AlphaFoldDB" id="A0A0G0JRX3"/>
<accession>A0A0G0JRX3</accession>
<protein>
    <submittedName>
        <fullName evidence="2">Uncharacterized protein</fullName>
    </submittedName>
</protein>
<reference evidence="2 3" key="1">
    <citation type="journal article" date="2015" name="Nature">
        <title>rRNA introns, odd ribosomes, and small enigmatic genomes across a large radiation of phyla.</title>
        <authorList>
            <person name="Brown C.T."/>
            <person name="Hug L.A."/>
            <person name="Thomas B.C."/>
            <person name="Sharon I."/>
            <person name="Castelle C.J."/>
            <person name="Singh A."/>
            <person name="Wilkins M.J."/>
            <person name="Williams K.H."/>
            <person name="Banfield J.F."/>
        </authorList>
    </citation>
    <scope>NUCLEOTIDE SEQUENCE [LARGE SCALE GENOMIC DNA]</scope>
</reference>
<name>A0A0G0JRX3_9BACT</name>
<feature type="transmembrane region" description="Helical" evidence="1">
    <location>
        <begin position="12"/>
        <end position="32"/>
    </location>
</feature>
<keyword evidence="1" id="KW-0812">Transmembrane</keyword>
<keyword evidence="1" id="KW-1133">Transmembrane helix</keyword>